<reference evidence="9 10" key="1">
    <citation type="journal article" date="2015" name="Proc. Natl. Acad. Sci. U.S.A.">
        <title>The resurrection genome of Boea hygrometrica: A blueprint for survival of dehydration.</title>
        <authorList>
            <person name="Xiao L."/>
            <person name="Yang G."/>
            <person name="Zhang L."/>
            <person name="Yang X."/>
            <person name="Zhao S."/>
            <person name="Ji Z."/>
            <person name="Zhou Q."/>
            <person name="Hu M."/>
            <person name="Wang Y."/>
            <person name="Chen M."/>
            <person name="Xu Y."/>
            <person name="Jin H."/>
            <person name="Xiao X."/>
            <person name="Hu G."/>
            <person name="Bao F."/>
            <person name="Hu Y."/>
            <person name="Wan P."/>
            <person name="Li L."/>
            <person name="Deng X."/>
            <person name="Kuang T."/>
            <person name="Xiang C."/>
            <person name="Zhu J.K."/>
            <person name="Oliver M.J."/>
            <person name="He Y."/>
        </authorList>
    </citation>
    <scope>NUCLEOTIDE SEQUENCE [LARGE SCALE GENOMIC DNA]</scope>
    <source>
        <strain evidence="10">cv. XS01</strain>
    </source>
</reference>
<evidence type="ECO:0000256" key="4">
    <source>
        <dbReference type="ARBA" id="ARBA00023163"/>
    </source>
</evidence>
<dbReference type="GO" id="GO:0005634">
    <property type="term" value="C:nucleus"/>
    <property type="evidence" value="ECO:0007669"/>
    <property type="project" value="UniProtKB-SubCell"/>
</dbReference>
<keyword evidence="2 6" id="KW-0678">Repressor</keyword>
<evidence type="ECO:0000256" key="7">
    <source>
        <dbReference type="SAM" id="MobiDB-lite"/>
    </source>
</evidence>
<accession>A0A2Z7A808</accession>
<evidence type="ECO:0000256" key="5">
    <source>
        <dbReference type="ARBA" id="ARBA00023242"/>
    </source>
</evidence>
<protein>
    <recommendedName>
        <fullName evidence="6">Transcription repressor</fullName>
    </recommendedName>
    <alternativeName>
        <fullName evidence="6">Ovate family protein</fullName>
    </alternativeName>
</protein>
<name>A0A2Z7A808_9LAMI</name>
<keyword evidence="3 6" id="KW-0805">Transcription regulation</keyword>
<evidence type="ECO:0000256" key="2">
    <source>
        <dbReference type="ARBA" id="ARBA00022491"/>
    </source>
</evidence>
<comment type="function">
    <text evidence="6">Transcriptional repressor that regulates multiple aspects of plant growth and development.</text>
</comment>
<dbReference type="OrthoDB" id="1928390at2759"/>
<dbReference type="NCBIfam" id="TIGR01568">
    <property type="entry name" value="A_thal_3678"/>
    <property type="match status" value="1"/>
</dbReference>
<dbReference type="EMBL" id="KV018434">
    <property type="protein sequence ID" value="KZV17381.1"/>
    <property type="molecule type" value="Genomic_DNA"/>
</dbReference>
<keyword evidence="10" id="KW-1185">Reference proteome</keyword>
<evidence type="ECO:0000259" key="8">
    <source>
        <dbReference type="PROSITE" id="PS51754"/>
    </source>
</evidence>
<keyword evidence="5 6" id="KW-0539">Nucleus</keyword>
<evidence type="ECO:0000256" key="1">
    <source>
        <dbReference type="ARBA" id="ARBA00004123"/>
    </source>
</evidence>
<evidence type="ECO:0000313" key="9">
    <source>
        <dbReference type="EMBL" id="KZV17381.1"/>
    </source>
</evidence>
<dbReference type="InterPro" id="IPR006458">
    <property type="entry name" value="Ovate_C"/>
</dbReference>
<evidence type="ECO:0000256" key="6">
    <source>
        <dbReference type="RuleBase" id="RU367028"/>
    </source>
</evidence>
<dbReference type="Proteomes" id="UP000250235">
    <property type="component" value="Unassembled WGS sequence"/>
</dbReference>
<comment type="subcellular location">
    <subcellularLocation>
        <location evidence="1 6">Nucleus</location>
    </subcellularLocation>
</comment>
<organism evidence="9 10">
    <name type="scientific">Dorcoceras hygrometricum</name>
    <dbReference type="NCBI Taxonomy" id="472368"/>
    <lineage>
        <taxon>Eukaryota</taxon>
        <taxon>Viridiplantae</taxon>
        <taxon>Streptophyta</taxon>
        <taxon>Embryophyta</taxon>
        <taxon>Tracheophyta</taxon>
        <taxon>Spermatophyta</taxon>
        <taxon>Magnoliopsida</taxon>
        <taxon>eudicotyledons</taxon>
        <taxon>Gunneridae</taxon>
        <taxon>Pentapetalae</taxon>
        <taxon>asterids</taxon>
        <taxon>lamiids</taxon>
        <taxon>Lamiales</taxon>
        <taxon>Gesneriaceae</taxon>
        <taxon>Didymocarpoideae</taxon>
        <taxon>Trichosporeae</taxon>
        <taxon>Loxocarpinae</taxon>
        <taxon>Dorcoceras</taxon>
    </lineage>
</organism>
<dbReference type="GO" id="GO:0045892">
    <property type="term" value="P:negative regulation of DNA-templated transcription"/>
    <property type="evidence" value="ECO:0007669"/>
    <property type="project" value="UniProtKB-UniRule"/>
</dbReference>
<proteinExistence type="predicted"/>
<gene>
    <name evidence="9" type="ORF">F511_23064</name>
</gene>
<evidence type="ECO:0000256" key="3">
    <source>
        <dbReference type="ARBA" id="ARBA00023015"/>
    </source>
</evidence>
<dbReference type="PANTHER" id="PTHR33057:SF138">
    <property type="entry name" value="TRANSCRIPTION REPRESSOR OFP10"/>
    <property type="match status" value="1"/>
</dbReference>
<dbReference type="PROSITE" id="PS51754">
    <property type="entry name" value="OVATE"/>
    <property type="match status" value="1"/>
</dbReference>
<dbReference type="Pfam" id="PF04844">
    <property type="entry name" value="Ovate"/>
    <property type="match status" value="1"/>
</dbReference>
<feature type="region of interest" description="Disordered" evidence="7">
    <location>
        <begin position="37"/>
        <end position="73"/>
    </location>
</feature>
<evidence type="ECO:0000313" key="10">
    <source>
        <dbReference type="Proteomes" id="UP000250235"/>
    </source>
</evidence>
<dbReference type="PANTHER" id="PTHR33057">
    <property type="entry name" value="TRANSCRIPTION REPRESSOR OFP7-RELATED"/>
    <property type="match status" value="1"/>
</dbReference>
<dbReference type="AlphaFoldDB" id="A0A2Z7A808"/>
<feature type="domain" description="OVATE" evidence="8">
    <location>
        <begin position="117"/>
        <end position="176"/>
    </location>
</feature>
<sequence length="193" mass="21451">MASSGKRWRRFKSILKPNGGWGCGPNATDVIEARHVTNSSSHQFHRHGPSSSASSWERHGGRRSIIGGEDEDHTSTTFSLNIDTSPQYSPHEIYSDHHPKCTKTVSSCRKIHDSLAVVKDSEDPLSDFRKSMLQMILEREIYSRSDLQQLLDCFLRLNSPQHREIIIQAFMEIWNNGGSGGCAGGTPPSSSDA</sequence>
<keyword evidence="4 6" id="KW-0804">Transcription</keyword>
<dbReference type="InterPro" id="IPR038933">
    <property type="entry name" value="Ovate"/>
</dbReference>